<keyword evidence="1" id="KW-0812">Transmembrane</keyword>
<comment type="caution">
    <text evidence="2">The sequence shown here is derived from an EMBL/GenBank/DDBJ whole genome shotgun (WGS) entry which is preliminary data.</text>
</comment>
<dbReference type="Proteomes" id="UP001166293">
    <property type="component" value="Unassembled WGS sequence"/>
</dbReference>
<keyword evidence="1" id="KW-1133">Transmembrane helix</keyword>
<dbReference type="Pfam" id="PF11157">
    <property type="entry name" value="DUF2937"/>
    <property type="match status" value="1"/>
</dbReference>
<evidence type="ECO:0000256" key="1">
    <source>
        <dbReference type="SAM" id="Phobius"/>
    </source>
</evidence>
<organism evidence="2 3">
    <name type="scientific">Thalassococcus arenae</name>
    <dbReference type="NCBI Taxonomy" id="2851652"/>
    <lineage>
        <taxon>Bacteria</taxon>
        <taxon>Pseudomonadati</taxon>
        <taxon>Pseudomonadota</taxon>
        <taxon>Alphaproteobacteria</taxon>
        <taxon>Rhodobacterales</taxon>
        <taxon>Roseobacteraceae</taxon>
        <taxon>Thalassococcus</taxon>
    </lineage>
</organism>
<dbReference type="InterPro" id="IPR022584">
    <property type="entry name" value="DUF2937"/>
</dbReference>
<dbReference type="RefSeq" id="WP_217778685.1">
    <property type="nucleotide sequence ID" value="NZ_JAHRWL010000002.1"/>
</dbReference>
<feature type="transmembrane region" description="Helical" evidence="1">
    <location>
        <begin position="134"/>
        <end position="154"/>
    </location>
</feature>
<sequence length="170" mass="17652">MILRALALAGGLAGAAGLSQFPEFSQQYMQRLGGAVDELGRAVARFDADAASVGLDRMAALDALAEGGAMGAARARTMQETIDRHARLQDDLTALQGAGPFMRARLAGHLGDREIAARAMAAFEPAIPATFEGAVFAGTGFLGGWAAVAALLGLARGLFRRRRTVLPSPM</sequence>
<gene>
    <name evidence="2" type="ORF">KUH32_11990</name>
</gene>
<keyword evidence="3" id="KW-1185">Reference proteome</keyword>
<accession>A0ABS6N957</accession>
<dbReference type="EMBL" id="JAHRWL010000002">
    <property type="protein sequence ID" value="MBV2360498.1"/>
    <property type="molecule type" value="Genomic_DNA"/>
</dbReference>
<proteinExistence type="predicted"/>
<protein>
    <submittedName>
        <fullName evidence="2">DUF2937 family protein</fullName>
    </submittedName>
</protein>
<evidence type="ECO:0000313" key="3">
    <source>
        <dbReference type="Proteomes" id="UP001166293"/>
    </source>
</evidence>
<name>A0ABS6N957_9RHOB</name>
<reference evidence="2" key="1">
    <citation type="submission" date="2021-06" db="EMBL/GenBank/DDBJ databases">
        <title>Thalassococcus sp. CAU 1522 isolated from sea sand, Republic of Korea.</title>
        <authorList>
            <person name="Kim W."/>
        </authorList>
    </citation>
    <scope>NUCLEOTIDE SEQUENCE</scope>
    <source>
        <strain evidence="2">CAU 1522</strain>
    </source>
</reference>
<keyword evidence="1" id="KW-0472">Membrane</keyword>
<evidence type="ECO:0000313" key="2">
    <source>
        <dbReference type="EMBL" id="MBV2360498.1"/>
    </source>
</evidence>